<dbReference type="Proteomes" id="UP000002358">
    <property type="component" value="Chromosome 5"/>
</dbReference>
<evidence type="ECO:0000259" key="2">
    <source>
        <dbReference type="PROSITE" id="PS51465"/>
    </source>
</evidence>
<feature type="domain" description="Kazal-like" evidence="2">
    <location>
        <begin position="27"/>
        <end position="79"/>
    </location>
</feature>
<dbReference type="SMR" id="A0A7M7QY79"/>
<sequence length="79" mass="8546">MSKAFVILVSSIVILALAFESRAQETQVLPEGCVCAATDELDPVCGNNGVTYPNLATLRCANECVKYSIHHMHHGPCRT</sequence>
<dbReference type="KEGG" id="nvi:100119289"/>
<dbReference type="SMART" id="SM00280">
    <property type="entry name" value="KAZAL"/>
    <property type="match status" value="1"/>
</dbReference>
<dbReference type="Gene3D" id="3.30.60.30">
    <property type="match status" value="1"/>
</dbReference>
<dbReference type="OMA" id="RCANECV"/>
<dbReference type="GeneID" id="100119289"/>
<feature type="chain" id="PRO_5029798308" description="Kazal-like domain-containing protein" evidence="1">
    <location>
        <begin position="24"/>
        <end position="79"/>
    </location>
</feature>
<accession>A0A7M7QY79</accession>
<dbReference type="PROSITE" id="PS51465">
    <property type="entry name" value="KAZAL_2"/>
    <property type="match status" value="1"/>
</dbReference>
<dbReference type="InParanoid" id="A0A7M7QY79"/>
<dbReference type="EnsemblMetazoa" id="XM_032600564">
    <property type="protein sequence ID" value="XP_032456455"/>
    <property type="gene ID" value="LOC100119289"/>
</dbReference>
<protein>
    <recommendedName>
        <fullName evidence="2">Kazal-like domain-containing protein</fullName>
    </recommendedName>
</protein>
<organism evidence="3 4">
    <name type="scientific">Nasonia vitripennis</name>
    <name type="common">Parasitic wasp</name>
    <dbReference type="NCBI Taxonomy" id="7425"/>
    <lineage>
        <taxon>Eukaryota</taxon>
        <taxon>Metazoa</taxon>
        <taxon>Ecdysozoa</taxon>
        <taxon>Arthropoda</taxon>
        <taxon>Hexapoda</taxon>
        <taxon>Insecta</taxon>
        <taxon>Pterygota</taxon>
        <taxon>Neoptera</taxon>
        <taxon>Endopterygota</taxon>
        <taxon>Hymenoptera</taxon>
        <taxon>Apocrita</taxon>
        <taxon>Proctotrupomorpha</taxon>
        <taxon>Chalcidoidea</taxon>
        <taxon>Pteromalidae</taxon>
        <taxon>Pteromalinae</taxon>
        <taxon>Nasonia</taxon>
    </lineage>
</organism>
<dbReference type="RefSeq" id="XP_032456455.1">
    <property type="nucleotide sequence ID" value="XM_032600564.1"/>
</dbReference>
<reference evidence="3" key="1">
    <citation type="submission" date="2021-01" db="UniProtKB">
        <authorList>
            <consortium name="EnsemblMetazoa"/>
        </authorList>
    </citation>
    <scope>IDENTIFICATION</scope>
</reference>
<dbReference type="Pfam" id="PF07648">
    <property type="entry name" value="Kazal_2"/>
    <property type="match status" value="1"/>
</dbReference>
<keyword evidence="4" id="KW-1185">Reference proteome</keyword>
<evidence type="ECO:0000313" key="3">
    <source>
        <dbReference type="EnsemblMetazoa" id="XP_032456455"/>
    </source>
</evidence>
<feature type="signal peptide" evidence="1">
    <location>
        <begin position="1"/>
        <end position="23"/>
    </location>
</feature>
<keyword evidence="1" id="KW-0732">Signal</keyword>
<dbReference type="CDD" id="cd00104">
    <property type="entry name" value="KAZAL_FS"/>
    <property type="match status" value="1"/>
</dbReference>
<dbReference type="InterPro" id="IPR036058">
    <property type="entry name" value="Kazal_dom_sf"/>
</dbReference>
<dbReference type="InterPro" id="IPR002350">
    <property type="entry name" value="Kazal_dom"/>
</dbReference>
<dbReference type="AlphaFoldDB" id="A0A7M7QY79"/>
<dbReference type="SUPFAM" id="SSF100895">
    <property type="entry name" value="Kazal-type serine protease inhibitors"/>
    <property type="match status" value="1"/>
</dbReference>
<dbReference type="OrthoDB" id="126772at2759"/>
<proteinExistence type="predicted"/>
<evidence type="ECO:0000256" key="1">
    <source>
        <dbReference type="SAM" id="SignalP"/>
    </source>
</evidence>
<evidence type="ECO:0000313" key="4">
    <source>
        <dbReference type="Proteomes" id="UP000002358"/>
    </source>
</evidence>
<name>A0A7M7QY79_NASVI</name>